<dbReference type="Proteomes" id="UP000069620">
    <property type="component" value="Unassembled WGS sequence"/>
</dbReference>
<proteinExistence type="predicted"/>
<keyword evidence="3" id="KW-1185">Reference proteome</keyword>
<gene>
    <name evidence="2" type="ORF">RMCB_5847</name>
</gene>
<dbReference type="InterPro" id="IPR000073">
    <property type="entry name" value="AB_hydrolase_1"/>
</dbReference>
<protein>
    <submittedName>
        <fullName evidence="2">Gp61 protein</fullName>
    </submittedName>
</protein>
<dbReference type="InterPro" id="IPR050471">
    <property type="entry name" value="AB_hydrolase"/>
</dbReference>
<sequence length="315" mass="34084">MLSRVAGLGFLVVAVDTAGHGDTHDLPCDAGELSDRTDLVIRTLDALGIERAVFAGHSMGGRMTIHLAASAPQRVIAAILFDAAAGSAFDTAVSAAVHSPREIWRALSGALVDLSRDPFWMQIASASRYLRLLTAVAMGRLMPSTGLTGAARAILQSGECTPLLRIMRDRHIPTMVVHGDADAIVPFESACDVADDADATLYRVRDACHSWLITNPRHGADSVRRLLDGALGDVLRQTADALSIDDWRDVAEWDRALVAADARVRKLNADSNLLGIDVRERVDMELVRRADRRSTARQHVTAMREVLRPSDARTA</sequence>
<evidence type="ECO:0000313" key="2">
    <source>
        <dbReference type="EMBL" id="GAS91751.1"/>
    </source>
</evidence>
<name>A0A100W540_9MYCO</name>
<reference evidence="3" key="1">
    <citation type="journal article" date="2016" name="Genome Announc.">
        <title>Draft Genome Sequences of Five Rapidly Growing Mycobacterium Species, M. thermoresistibile, M. fortuitum subsp. acetamidolyticum, M. canariasense, M. brisbanense, and M. novocastrense.</title>
        <authorList>
            <person name="Katahira K."/>
            <person name="Ogura Y."/>
            <person name="Gotoh Y."/>
            <person name="Hayashi T."/>
        </authorList>
    </citation>
    <scope>NUCLEOTIDE SEQUENCE [LARGE SCALE GENOMIC DNA]</scope>
    <source>
        <strain evidence="3">JCM15654</strain>
    </source>
</reference>
<dbReference type="PANTHER" id="PTHR43433">
    <property type="entry name" value="HYDROLASE, ALPHA/BETA FOLD FAMILY PROTEIN"/>
    <property type="match status" value="1"/>
</dbReference>
<dbReference type="PANTHER" id="PTHR43433:SF5">
    <property type="entry name" value="AB HYDROLASE-1 DOMAIN-CONTAINING PROTEIN"/>
    <property type="match status" value="1"/>
</dbReference>
<dbReference type="AlphaFoldDB" id="A0A100W540"/>
<comment type="caution">
    <text evidence="2">The sequence shown here is derived from an EMBL/GenBank/DDBJ whole genome shotgun (WGS) entry which is preliminary data.</text>
</comment>
<dbReference type="EMBL" id="BCSX01000051">
    <property type="protein sequence ID" value="GAS91751.1"/>
    <property type="molecule type" value="Genomic_DNA"/>
</dbReference>
<evidence type="ECO:0000313" key="3">
    <source>
        <dbReference type="Proteomes" id="UP000069620"/>
    </source>
</evidence>
<dbReference type="InterPro" id="IPR029058">
    <property type="entry name" value="AB_hydrolase_fold"/>
</dbReference>
<feature type="domain" description="AB hydrolase-1" evidence="1">
    <location>
        <begin position="9"/>
        <end position="216"/>
    </location>
</feature>
<dbReference type="Pfam" id="PF00561">
    <property type="entry name" value="Abhydrolase_1"/>
    <property type="match status" value="1"/>
</dbReference>
<dbReference type="STRING" id="146020.RMCB_5847"/>
<reference evidence="3" key="2">
    <citation type="submission" date="2016-02" db="EMBL/GenBank/DDBJ databases">
        <title>Draft genome sequence of five rapidly growing Mycobacterium species.</title>
        <authorList>
            <person name="Katahira K."/>
            <person name="Gotou Y."/>
            <person name="Iida K."/>
            <person name="Ogura Y."/>
            <person name="Hayashi T."/>
        </authorList>
    </citation>
    <scope>NUCLEOTIDE SEQUENCE [LARGE SCALE GENOMIC DNA]</scope>
    <source>
        <strain evidence="3">JCM15654</strain>
    </source>
</reference>
<dbReference type="PRINTS" id="PR00111">
    <property type="entry name" value="ABHYDROLASE"/>
</dbReference>
<dbReference type="SUPFAM" id="SSF53474">
    <property type="entry name" value="alpha/beta-Hydrolases"/>
    <property type="match status" value="1"/>
</dbReference>
<accession>A0A100W540</accession>
<dbReference type="Gene3D" id="3.40.50.1820">
    <property type="entry name" value="alpha/beta hydrolase"/>
    <property type="match status" value="1"/>
</dbReference>
<dbReference type="GO" id="GO:0003824">
    <property type="term" value="F:catalytic activity"/>
    <property type="evidence" value="ECO:0007669"/>
    <property type="project" value="UniProtKB-ARBA"/>
</dbReference>
<organism evidence="2 3">
    <name type="scientific">Mycolicibacterium brisbanense</name>
    <dbReference type="NCBI Taxonomy" id="146020"/>
    <lineage>
        <taxon>Bacteria</taxon>
        <taxon>Bacillati</taxon>
        <taxon>Actinomycetota</taxon>
        <taxon>Actinomycetes</taxon>
        <taxon>Mycobacteriales</taxon>
        <taxon>Mycobacteriaceae</taxon>
        <taxon>Mycolicibacterium</taxon>
    </lineage>
</organism>
<evidence type="ECO:0000259" key="1">
    <source>
        <dbReference type="Pfam" id="PF00561"/>
    </source>
</evidence>